<gene>
    <name evidence="5" type="primary">trxB_1</name>
    <name evidence="5" type="ORF">RL72_00773</name>
</gene>
<sequence length="313" mass="32893">MSTIETEIVVVGGGPAGLSAALTLSRARRRIIVIDNGEPRNAPALGAHGLLGQEGISPFELLRKGREEVTSYGGQVITGRVTDARAEGNGFRVRTDAGHDVTARTVLLATGTRDNLPDIPGLAARWGKDVIHCPYCHGWEVRDQRVGVLATGPISALQALMFSQWSSDVRFFPQGLDYSVADLAKLSATGIRVDTRTITGIDTDEDHLAGVHLEDGSTFPLDALVVPTSTTARLDGLDGLGVEVSESPAGTAVAVDTAGHTSVPGVWAAGNLTQPATQVSEAAADGTRVARNINTELIFQDADRAVAETENNR</sequence>
<evidence type="ECO:0000259" key="4">
    <source>
        <dbReference type="Pfam" id="PF07992"/>
    </source>
</evidence>
<comment type="catalytic activity">
    <reaction evidence="3">
        <text>[thioredoxin]-dithiol + NADP(+) = [thioredoxin]-disulfide + NADPH + H(+)</text>
        <dbReference type="Rhea" id="RHEA:20345"/>
        <dbReference type="Rhea" id="RHEA-COMP:10698"/>
        <dbReference type="Rhea" id="RHEA-COMP:10700"/>
        <dbReference type="ChEBI" id="CHEBI:15378"/>
        <dbReference type="ChEBI" id="CHEBI:29950"/>
        <dbReference type="ChEBI" id="CHEBI:50058"/>
        <dbReference type="ChEBI" id="CHEBI:57783"/>
        <dbReference type="ChEBI" id="CHEBI:58349"/>
        <dbReference type="EC" id="1.8.1.9"/>
    </reaction>
</comment>
<dbReference type="PANTHER" id="PTHR48105">
    <property type="entry name" value="THIOREDOXIN REDUCTASE 1-RELATED-RELATED"/>
    <property type="match status" value="1"/>
</dbReference>
<name>A0A0F0L5R6_9MICO</name>
<dbReference type="SUPFAM" id="SSF51905">
    <property type="entry name" value="FAD/NAD(P)-binding domain"/>
    <property type="match status" value="1"/>
</dbReference>
<dbReference type="PRINTS" id="PR00368">
    <property type="entry name" value="FADPNR"/>
</dbReference>
<dbReference type="InterPro" id="IPR023753">
    <property type="entry name" value="FAD/NAD-binding_dom"/>
</dbReference>
<reference evidence="5 6" key="1">
    <citation type="submission" date="2015-02" db="EMBL/GenBank/DDBJ databases">
        <title>Draft genome sequences of ten Microbacterium spp. with emphasis on heavy metal contaminated environments.</title>
        <authorList>
            <person name="Corretto E."/>
        </authorList>
    </citation>
    <scope>NUCLEOTIDE SEQUENCE [LARGE SCALE GENOMIC DNA]</scope>
    <source>
        <strain evidence="5 6">DSM 23848</strain>
    </source>
</reference>
<evidence type="ECO:0000256" key="3">
    <source>
        <dbReference type="ARBA" id="ARBA00048132"/>
    </source>
</evidence>
<accession>A0A0F0L5R6</accession>
<organism evidence="5 6">
    <name type="scientific">Microbacterium azadirachtae</name>
    <dbReference type="NCBI Taxonomy" id="582680"/>
    <lineage>
        <taxon>Bacteria</taxon>
        <taxon>Bacillati</taxon>
        <taxon>Actinomycetota</taxon>
        <taxon>Actinomycetes</taxon>
        <taxon>Micrococcales</taxon>
        <taxon>Microbacteriaceae</taxon>
        <taxon>Microbacterium</taxon>
    </lineage>
</organism>
<dbReference type="RefSeq" id="WP_045249511.1">
    <property type="nucleotide sequence ID" value="NZ_JYIT01000060.1"/>
</dbReference>
<keyword evidence="6" id="KW-1185">Reference proteome</keyword>
<evidence type="ECO:0000313" key="5">
    <source>
        <dbReference type="EMBL" id="KJL26866.1"/>
    </source>
</evidence>
<dbReference type="PRINTS" id="PR00469">
    <property type="entry name" value="PNDRDTASEII"/>
</dbReference>
<proteinExistence type="predicted"/>
<evidence type="ECO:0000313" key="6">
    <source>
        <dbReference type="Proteomes" id="UP000033448"/>
    </source>
</evidence>
<dbReference type="GO" id="GO:0004791">
    <property type="term" value="F:thioredoxin-disulfide reductase (NADPH) activity"/>
    <property type="evidence" value="ECO:0007669"/>
    <property type="project" value="UniProtKB-EC"/>
</dbReference>
<evidence type="ECO:0000256" key="1">
    <source>
        <dbReference type="ARBA" id="ARBA00022630"/>
    </source>
</evidence>
<keyword evidence="2 5" id="KW-0560">Oxidoreductase</keyword>
<dbReference type="Proteomes" id="UP000033448">
    <property type="component" value="Unassembled WGS sequence"/>
</dbReference>
<evidence type="ECO:0000256" key="2">
    <source>
        <dbReference type="ARBA" id="ARBA00023002"/>
    </source>
</evidence>
<dbReference type="InterPro" id="IPR050097">
    <property type="entry name" value="Ferredoxin-NADP_redctase_2"/>
</dbReference>
<feature type="domain" description="FAD/NAD(P)-binding" evidence="4">
    <location>
        <begin position="7"/>
        <end position="285"/>
    </location>
</feature>
<dbReference type="PATRIC" id="fig|582680.7.peg.800"/>
<dbReference type="AlphaFoldDB" id="A0A0F0L5R6"/>
<dbReference type="OrthoDB" id="9786503at2"/>
<comment type="caution">
    <text evidence="5">The sequence shown here is derived from an EMBL/GenBank/DDBJ whole genome shotgun (WGS) entry which is preliminary data.</text>
</comment>
<protein>
    <submittedName>
        <fullName evidence="5">Thioredoxin reductase</fullName>
        <ecNumber evidence="5">1.8.1.9</ecNumber>
    </submittedName>
</protein>
<dbReference type="EC" id="1.8.1.9" evidence="5"/>
<keyword evidence="1" id="KW-0285">Flavoprotein</keyword>
<dbReference type="Gene3D" id="3.50.50.60">
    <property type="entry name" value="FAD/NAD(P)-binding domain"/>
    <property type="match status" value="2"/>
</dbReference>
<dbReference type="Pfam" id="PF07992">
    <property type="entry name" value="Pyr_redox_2"/>
    <property type="match status" value="1"/>
</dbReference>
<dbReference type="InterPro" id="IPR036188">
    <property type="entry name" value="FAD/NAD-bd_sf"/>
</dbReference>
<dbReference type="EMBL" id="JYIT01000060">
    <property type="protein sequence ID" value="KJL26866.1"/>
    <property type="molecule type" value="Genomic_DNA"/>
</dbReference>